<dbReference type="PROSITE" id="PS00455">
    <property type="entry name" value="AMP_BINDING"/>
    <property type="match status" value="1"/>
</dbReference>
<dbReference type="Pfam" id="PF00501">
    <property type="entry name" value="AMP-binding"/>
    <property type="match status" value="1"/>
</dbReference>
<evidence type="ECO:0000259" key="3">
    <source>
        <dbReference type="Pfam" id="PF00501"/>
    </source>
</evidence>
<comment type="caution">
    <text evidence="4">The sequence shown here is derived from an EMBL/GenBank/DDBJ whole genome shotgun (WGS) entry which is preliminary data.</text>
</comment>
<dbReference type="AlphaFoldDB" id="A0A1C7LLA9"/>
<dbReference type="GO" id="GO:0016874">
    <property type="term" value="F:ligase activity"/>
    <property type="evidence" value="ECO:0007669"/>
    <property type="project" value="UniProtKB-KW"/>
</dbReference>
<reference evidence="4 5" key="1">
    <citation type="submission" date="2016-03" db="EMBL/GenBank/DDBJ databases">
        <title>Whole genome sequencing of Grifola frondosa 9006-11.</title>
        <authorList>
            <person name="Min B."/>
            <person name="Park H."/>
            <person name="Kim J.-G."/>
            <person name="Cho H."/>
            <person name="Oh Y.-L."/>
            <person name="Kong W.-S."/>
            <person name="Choi I.-G."/>
        </authorList>
    </citation>
    <scope>NUCLEOTIDE SEQUENCE [LARGE SCALE GENOMIC DNA]</scope>
    <source>
        <strain evidence="4 5">9006-11</strain>
    </source>
</reference>
<dbReference type="InterPro" id="IPR042099">
    <property type="entry name" value="ANL_N_sf"/>
</dbReference>
<keyword evidence="5" id="KW-1185">Reference proteome</keyword>
<dbReference type="Gene3D" id="3.40.50.12780">
    <property type="entry name" value="N-terminal domain of ligase-like"/>
    <property type="match status" value="1"/>
</dbReference>
<sequence>MARFVSAQYGRIADSHKAQGINRPTNQGPTIAILACADAATKRLCSQAVELLERDGWHVDVVTMLLLTNYLDRVVIICHSSGSTSMPKPIFIHNRTFLQIAKSPWFGEVDLCDVVVSMHTCPLFHIMGLAGIIWPVTSGMIIGVFKPSLPPVIPTPGNYIEDILATNSEVVFCVPSFIEAWFRDPKLIPALKSLRALMYAGASLNKAIGDELVTMGVKIFPIYGTTEIGVFCKLLPAKVPSPDEWEYFEISPQLAVEMLQQDGYDDIYEATVIHDCFFKPNVINSETKDGHSAFRTGDLLQRHPISTSRWKIFGRVDDQIALSTGEKTNPIPLEAILSTDPHIAGAVIFGKGKFQNGVLVEPKEDFGFDPEEQSKLAEFRMKIWPSVERMNECAPGHSRLLKEMILVASPSKPFAYTAKGTPRRGIIVDAYKEEIEGLYDVFELWSQADIPIPHSWIGDEPLKFVRSVIEGAMKTDLQDDQDIFQHGCDSLQATYIRNSIIRALRQTTKATLNNIPLGLVYRLGHDKYKELQGVVTNIIHNAWQVDFNLTLSSFEPLIAGVRNLVQFSLDSARSTPPSILFISSISVLQNQPSSPSLEDPVHNAIHAIGTGYGESKWSRRAFFCGRCTRQASTSTSCALGSCVETPFMVDGARRMQDEMISWIPVDVAASALLEMTGSGSPSFLVRRSLGPYSAMLLRICSTYRRSPGLSGSPSFKPCMQIRDWIRLR</sequence>
<dbReference type="PANTHER" id="PTHR43439:SF2">
    <property type="entry name" value="ENZYME, PUTATIVE (JCVI)-RELATED"/>
    <property type="match status" value="1"/>
</dbReference>
<accession>A0A1C7LLA9</accession>
<evidence type="ECO:0000256" key="2">
    <source>
        <dbReference type="ARBA" id="ARBA00022553"/>
    </source>
</evidence>
<dbReference type="InterPro" id="IPR000873">
    <property type="entry name" value="AMP-dep_synth/lig_dom"/>
</dbReference>
<dbReference type="InterPro" id="IPR051414">
    <property type="entry name" value="Adenylate-forming_Reductase"/>
</dbReference>
<dbReference type="STRING" id="5627.A0A1C7LLA9"/>
<dbReference type="SUPFAM" id="SSF51735">
    <property type="entry name" value="NAD(P)-binding Rossmann-fold domains"/>
    <property type="match status" value="1"/>
</dbReference>
<evidence type="ECO:0000313" key="4">
    <source>
        <dbReference type="EMBL" id="OBZ65541.1"/>
    </source>
</evidence>
<evidence type="ECO:0000313" key="5">
    <source>
        <dbReference type="Proteomes" id="UP000092993"/>
    </source>
</evidence>
<dbReference type="InterPro" id="IPR036291">
    <property type="entry name" value="NAD(P)-bd_dom_sf"/>
</dbReference>
<dbReference type="EMBL" id="LUGG01000043">
    <property type="protein sequence ID" value="OBZ65541.1"/>
    <property type="molecule type" value="Genomic_DNA"/>
</dbReference>
<dbReference type="SUPFAM" id="SSF56801">
    <property type="entry name" value="Acetyl-CoA synthetase-like"/>
    <property type="match status" value="1"/>
</dbReference>
<dbReference type="Pfam" id="PF23562">
    <property type="entry name" value="AMP-binding_C_3"/>
    <property type="match status" value="1"/>
</dbReference>
<keyword evidence="1" id="KW-0596">Phosphopantetheine</keyword>
<name>A0A1C7LLA9_GRIFR</name>
<organism evidence="4 5">
    <name type="scientific">Grifola frondosa</name>
    <name type="common">Maitake</name>
    <name type="synonym">Polyporus frondosus</name>
    <dbReference type="NCBI Taxonomy" id="5627"/>
    <lineage>
        <taxon>Eukaryota</taxon>
        <taxon>Fungi</taxon>
        <taxon>Dikarya</taxon>
        <taxon>Basidiomycota</taxon>
        <taxon>Agaricomycotina</taxon>
        <taxon>Agaricomycetes</taxon>
        <taxon>Polyporales</taxon>
        <taxon>Grifolaceae</taxon>
        <taxon>Grifola</taxon>
    </lineage>
</organism>
<feature type="domain" description="AMP-dependent synthetase/ligase" evidence="3">
    <location>
        <begin position="72"/>
        <end position="245"/>
    </location>
</feature>
<keyword evidence="4" id="KW-0436">Ligase</keyword>
<dbReference type="InterPro" id="IPR020845">
    <property type="entry name" value="AMP-binding_CS"/>
</dbReference>
<evidence type="ECO:0000256" key="1">
    <source>
        <dbReference type="ARBA" id="ARBA00022450"/>
    </source>
</evidence>
<dbReference type="OrthoDB" id="429813at2759"/>
<dbReference type="PANTHER" id="PTHR43439">
    <property type="entry name" value="PHENYLACETATE-COENZYME A LIGASE"/>
    <property type="match status" value="1"/>
</dbReference>
<gene>
    <name evidence="4" type="primary">AAE14</name>
    <name evidence="4" type="ORF">A0H81_14479</name>
</gene>
<protein>
    <submittedName>
        <fullName evidence="4">2-succinylbenzoate--CoA ligase, chloroplastic/peroxisomal</fullName>
    </submittedName>
</protein>
<dbReference type="Proteomes" id="UP000092993">
    <property type="component" value="Unassembled WGS sequence"/>
</dbReference>
<dbReference type="Gene3D" id="3.40.50.720">
    <property type="entry name" value="NAD(P)-binding Rossmann-like Domain"/>
    <property type="match status" value="1"/>
</dbReference>
<keyword evidence="2" id="KW-0597">Phosphoprotein</keyword>
<proteinExistence type="predicted"/>